<gene>
    <name evidence="2" type="ORF">ASZ90_017584</name>
</gene>
<name>A0A0W8E8L6_9ZZZZ</name>
<comment type="caution">
    <text evidence="2">The sequence shown here is derived from an EMBL/GenBank/DDBJ whole genome shotgun (WGS) entry which is preliminary data.</text>
</comment>
<dbReference type="EMBL" id="LNQE01001832">
    <property type="protein sequence ID" value="KUG04975.1"/>
    <property type="molecule type" value="Genomic_DNA"/>
</dbReference>
<dbReference type="AlphaFoldDB" id="A0A0W8E8L6"/>
<organism evidence="2">
    <name type="scientific">hydrocarbon metagenome</name>
    <dbReference type="NCBI Taxonomy" id="938273"/>
    <lineage>
        <taxon>unclassified sequences</taxon>
        <taxon>metagenomes</taxon>
        <taxon>ecological metagenomes</taxon>
    </lineage>
</organism>
<protein>
    <recommendedName>
        <fullName evidence="3">DUF4330 domain-containing protein</fullName>
    </recommendedName>
</protein>
<keyword evidence="1" id="KW-0812">Transmembrane</keyword>
<keyword evidence="1" id="KW-1133">Transmembrane helix</keyword>
<feature type="transmembrane region" description="Helical" evidence="1">
    <location>
        <begin position="12"/>
        <end position="32"/>
    </location>
</feature>
<sequence length="160" mass="17447">MIDEKGRIFGKVSIVDLAILLVVVALVFAYLYRDRAADVSSEARTIEVKVVCPNVYPGVENNLQVGDTLVASGALTAVKITEMQVEQANWVAPDDAGQMVLSKNPFRKDIFLTLETTTSQVSPAEITFAGQKIRAGKEDFFVNTQKVTLESTVISILVEP</sequence>
<reference evidence="2" key="1">
    <citation type="journal article" date="2015" name="Proc. Natl. Acad. Sci. U.S.A.">
        <title>Networks of energetic and metabolic interactions define dynamics in microbial communities.</title>
        <authorList>
            <person name="Embree M."/>
            <person name="Liu J.K."/>
            <person name="Al-Bassam M.M."/>
            <person name="Zengler K."/>
        </authorList>
    </citation>
    <scope>NUCLEOTIDE SEQUENCE</scope>
</reference>
<dbReference type="Pfam" id="PF14221">
    <property type="entry name" value="DUF4330"/>
    <property type="match status" value="1"/>
</dbReference>
<evidence type="ECO:0008006" key="3">
    <source>
        <dbReference type="Google" id="ProtNLM"/>
    </source>
</evidence>
<evidence type="ECO:0000256" key="1">
    <source>
        <dbReference type="SAM" id="Phobius"/>
    </source>
</evidence>
<accession>A0A0W8E8L6</accession>
<evidence type="ECO:0000313" key="2">
    <source>
        <dbReference type="EMBL" id="KUG04975.1"/>
    </source>
</evidence>
<proteinExistence type="predicted"/>
<keyword evidence="1" id="KW-0472">Membrane</keyword>
<dbReference type="InterPro" id="IPR025480">
    <property type="entry name" value="DUF4330"/>
</dbReference>